<name>A0AA43RK05_9ACTN</name>
<dbReference type="Gene3D" id="3.40.1390.30">
    <property type="entry name" value="NIF3 (NGG1p interacting factor 3)-like"/>
    <property type="match status" value="2"/>
</dbReference>
<sequence>MKVIDILEFIDSFAPFNTALPFDNAGLLVGDGQREINKIGAVLDVTAQAVEYAVQNGIDLIVSHHPVIFNPLKRLQTDSVPYLLAKHDIAVISAHTNLDAARGGVNDALAKALELENIAPLSENDGGDFPPMGRTGTLKRPMSDRDFAKFVAEKLSTKAKAVLSGKEIAKVALCGGAGEDFIAPALKAGADALVTADVKHHNLLLAKSLGLCLIDAGHFETENVVVPILAEKLAAFSAAETVIIPQFPPAVWF</sequence>
<keyword evidence="7" id="KW-1185">Reference proteome</keyword>
<dbReference type="EMBL" id="JAUMVS010000340">
    <property type="protein sequence ID" value="MDO4842854.1"/>
    <property type="molecule type" value="Genomic_DNA"/>
</dbReference>
<dbReference type="PANTHER" id="PTHR13799">
    <property type="entry name" value="NGG1 INTERACTING FACTOR 3"/>
    <property type="match status" value="1"/>
</dbReference>
<accession>A0AA43RK05</accession>
<feature type="binding site" evidence="5">
    <location>
        <position position="99"/>
    </location>
    <ligand>
        <name>a divalent metal cation</name>
        <dbReference type="ChEBI" id="CHEBI:60240"/>
        <label>1</label>
    </ligand>
</feature>
<evidence type="ECO:0000313" key="7">
    <source>
        <dbReference type="Proteomes" id="UP001168575"/>
    </source>
</evidence>
<dbReference type="AlphaFoldDB" id="A0AA43RK05"/>
<comment type="similarity">
    <text evidence="1">Belongs to the GTP cyclohydrolase I type 2/NIF3 family.</text>
</comment>
<evidence type="ECO:0000256" key="1">
    <source>
        <dbReference type="ARBA" id="ARBA00006964"/>
    </source>
</evidence>
<organism evidence="6 7">
    <name type="scientific">Phoenicibacter congonensis</name>
    <dbReference type="NCBI Taxonomy" id="1944646"/>
    <lineage>
        <taxon>Bacteria</taxon>
        <taxon>Bacillati</taxon>
        <taxon>Actinomycetota</taxon>
        <taxon>Coriobacteriia</taxon>
        <taxon>Eggerthellales</taxon>
        <taxon>Eggerthellaceae</taxon>
        <taxon>Phoenicibacter</taxon>
    </lineage>
</organism>
<dbReference type="GO" id="GO:0005737">
    <property type="term" value="C:cytoplasm"/>
    <property type="evidence" value="ECO:0007669"/>
    <property type="project" value="TreeGrafter"/>
</dbReference>
<gene>
    <name evidence="6" type="ORF">Q3982_09285</name>
</gene>
<dbReference type="FunFam" id="3.40.1390.30:FF:000001">
    <property type="entry name" value="GTP cyclohydrolase 1 type 2"/>
    <property type="match status" value="1"/>
</dbReference>
<keyword evidence="4 5" id="KW-0479">Metal-binding</keyword>
<comment type="subunit">
    <text evidence="2">Homohexamer.</text>
</comment>
<evidence type="ECO:0000256" key="3">
    <source>
        <dbReference type="ARBA" id="ARBA00022112"/>
    </source>
</evidence>
<dbReference type="Pfam" id="PF01784">
    <property type="entry name" value="DUF34_NIF3"/>
    <property type="match status" value="1"/>
</dbReference>
<comment type="caution">
    <text evidence="6">The sequence shown here is derived from an EMBL/GenBank/DDBJ whole genome shotgun (WGS) entry which is preliminary data.</text>
</comment>
<dbReference type="GO" id="GO:0046872">
    <property type="term" value="F:metal ion binding"/>
    <property type="evidence" value="ECO:0007669"/>
    <property type="project" value="UniProtKB-KW"/>
</dbReference>
<feature type="binding site" evidence="5">
    <location>
        <position position="222"/>
    </location>
    <ligand>
        <name>a divalent metal cation</name>
        <dbReference type="ChEBI" id="CHEBI:60240"/>
        <label>1</label>
    </ligand>
</feature>
<dbReference type="Proteomes" id="UP001168575">
    <property type="component" value="Unassembled WGS sequence"/>
</dbReference>
<evidence type="ECO:0000313" key="6">
    <source>
        <dbReference type="EMBL" id="MDO4842854.1"/>
    </source>
</evidence>
<dbReference type="NCBIfam" id="TIGR00486">
    <property type="entry name" value="YbgI_SA1388"/>
    <property type="match status" value="1"/>
</dbReference>
<dbReference type="SUPFAM" id="SSF102705">
    <property type="entry name" value="NIF3 (NGG1p interacting factor 3)-like"/>
    <property type="match status" value="1"/>
</dbReference>
<evidence type="ECO:0000256" key="2">
    <source>
        <dbReference type="ARBA" id="ARBA00011643"/>
    </source>
</evidence>
<dbReference type="InterPro" id="IPR036069">
    <property type="entry name" value="DUF34/NIF3_sf"/>
</dbReference>
<evidence type="ECO:0000256" key="5">
    <source>
        <dbReference type="PIRSR" id="PIRSR602678-1"/>
    </source>
</evidence>
<protein>
    <recommendedName>
        <fullName evidence="3">GTP cyclohydrolase 1 type 2 homolog</fullName>
    </recommendedName>
</protein>
<feature type="binding site" evidence="5">
    <location>
        <position position="65"/>
    </location>
    <ligand>
        <name>a divalent metal cation</name>
        <dbReference type="ChEBI" id="CHEBI:60240"/>
        <label>1</label>
    </ligand>
</feature>
<dbReference type="InterPro" id="IPR002678">
    <property type="entry name" value="DUF34/NIF3"/>
</dbReference>
<feature type="binding site" evidence="5">
    <location>
        <position position="64"/>
    </location>
    <ligand>
        <name>a divalent metal cation</name>
        <dbReference type="ChEBI" id="CHEBI:60240"/>
        <label>2</label>
    </ligand>
</feature>
<proteinExistence type="inferred from homology"/>
<dbReference type="PANTHER" id="PTHR13799:SF14">
    <property type="entry name" value="GTP CYCLOHYDROLASE 1 TYPE 2 HOMOLOG"/>
    <property type="match status" value="1"/>
</dbReference>
<reference evidence="6" key="1">
    <citation type="submission" date="2023-07" db="EMBL/GenBank/DDBJ databases">
        <title>Between Cages and Wild: Unraveling the Impact of Captivity on Animal Microbiomes and Antimicrobial Resistance.</title>
        <authorList>
            <person name="Schmartz G.P."/>
            <person name="Rehner J."/>
            <person name="Schuff M.J."/>
            <person name="Becker S.L."/>
            <person name="Kravczyk M."/>
            <person name="Gurevich A."/>
            <person name="Francke R."/>
            <person name="Mueller R."/>
            <person name="Keller V."/>
            <person name="Keller A."/>
        </authorList>
    </citation>
    <scope>NUCLEOTIDE SEQUENCE</scope>
    <source>
        <strain evidence="6">S12M_St_49</strain>
    </source>
</reference>
<feature type="binding site" evidence="5">
    <location>
        <position position="218"/>
    </location>
    <ligand>
        <name>a divalent metal cation</name>
        <dbReference type="ChEBI" id="CHEBI:60240"/>
        <label>1</label>
    </ligand>
</feature>
<evidence type="ECO:0000256" key="4">
    <source>
        <dbReference type="ARBA" id="ARBA00022723"/>
    </source>
</evidence>